<feature type="compositionally biased region" description="Polar residues" evidence="1">
    <location>
        <begin position="42"/>
        <end position="54"/>
    </location>
</feature>
<evidence type="ECO:0000256" key="1">
    <source>
        <dbReference type="SAM" id="MobiDB-lite"/>
    </source>
</evidence>
<gene>
    <name evidence="2" type="ORF">GSI_05447</name>
</gene>
<proteinExistence type="predicted"/>
<dbReference type="Proteomes" id="UP000230002">
    <property type="component" value="Unassembled WGS sequence"/>
</dbReference>
<evidence type="ECO:0000313" key="2">
    <source>
        <dbReference type="EMBL" id="PIL32202.1"/>
    </source>
</evidence>
<dbReference type="STRING" id="1077348.A0A2G8SEK2"/>
<protein>
    <submittedName>
        <fullName evidence="2">Uncharacterized protein</fullName>
    </submittedName>
</protein>
<comment type="caution">
    <text evidence="2">The sequence shown here is derived from an EMBL/GenBank/DDBJ whole genome shotgun (WGS) entry which is preliminary data.</text>
</comment>
<organism evidence="2 3">
    <name type="scientific">Ganoderma sinense ZZ0214-1</name>
    <dbReference type="NCBI Taxonomy" id="1077348"/>
    <lineage>
        <taxon>Eukaryota</taxon>
        <taxon>Fungi</taxon>
        <taxon>Dikarya</taxon>
        <taxon>Basidiomycota</taxon>
        <taxon>Agaricomycotina</taxon>
        <taxon>Agaricomycetes</taxon>
        <taxon>Polyporales</taxon>
        <taxon>Polyporaceae</taxon>
        <taxon>Ganoderma</taxon>
    </lineage>
</organism>
<dbReference type="EMBL" id="AYKW01000011">
    <property type="protein sequence ID" value="PIL32202.1"/>
    <property type="molecule type" value="Genomic_DNA"/>
</dbReference>
<dbReference type="AlphaFoldDB" id="A0A2G8SEK2"/>
<name>A0A2G8SEK2_9APHY</name>
<sequence length="117" mass="12938">MAGPSSYQAVDALVSSNFSIYSASVSRPPASERPSDPAHLSASGTNGVNGQQPDWISEREPLLGSEGSKRKPFYRPRPLWTVRVAEHMLRLPYDVCGERRLHLVPLHAWRYLPVGVA</sequence>
<keyword evidence="3" id="KW-1185">Reference proteome</keyword>
<evidence type="ECO:0000313" key="3">
    <source>
        <dbReference type="Proteomes" id="UP000230002"/>
    </source>
</evidence>
<reference evidence="2 3" key="1">
    <citation type="journal article" date="2015" name="Sci. Rep.">
        <title>Chromosome-level genome map provides insights into diverse defense mechanisms in the medicinal fungus Ganoderma sinense.</title>
        <authorList>
            <person name="Zhu Y."/>
            <person name="Xu J."/>
            <person name="Sun C."/>
            <person name="Zhou S."/>
            <person name="Xu H."/>
            <person name="Nelson D.R."/>
            <person name="Qian J."/>
            <person name="Song J."/>
            <person name="Luo H."/>
            <person name="Xiang L."/>
            <person name="Li Y."/>
            <person name="Xu Z."/>
            <person name="Ji A."/>
            <person name="Wang L."/>
            <person name="Lu S."/>
            <person name="Hayward A."/>
            <person name="Sun W."/>
            <person name="Li X."/>
            <person name="Schwartz D.C."/>
            <person name="Wang Y."/>
            <person name="Chen S."/>
        </authorList>
    </citation>
    <scope>NUCLEOTIDE SEQUENCE [LARGE SCALE GENOMIC DNA]</scope>
    <source>
        <strain evidence="2 3">ZZ0214-1</strain>
    </source>
</reference>
<accession>A0A2G8SEK2</accession>
<feature type="region of interest" description="Disordered" evidence="1">
    <location>
        <begin position="24"/>
        <end position="73"/>
    </location>
</feature>